<dbReference type="PROSITE" id="PS51084">
    <property type="entry name" value="HIT_2"/>
    <property type="match status" value="1"/>
</dbReference>
<protein>
    <submittedName>
        <fullName evidence="3">HIT family protein</fullName>
        <ecNumber evidence="3">2.1.1.-</ecNumber>
    </submittedName>
</protein>
<dbReference type="InterPro" id="IPR036265">
    <property type="entry name" value="HIT-like_sf"/>
</dbReference>
<evidence type="ECO:0000256" key="1">
    <source>
        <dbReference type="PROSITE-ProRule" id="PRU00464"/>
    </source>
</evidence>
<keyword evidence="4" id="KW-1185">Reference proteome</keyword>
<dbReference type="EMBL" id="JBHTCH010000017">
    <property type="protein sequence ID" value="MFC7361398.1"/>
    <property type="molecule type" value="Genomic_DNA"/>
</dbReference>
<comment type="caution">
    <text evidence="3">The sequence shown here is derived from an EMBL/GenBank/DDBJ whole genome shotgun (WGS) entry which is preliminary data.</text>
</comment>
<dbReference type="Gene3D" id="3.30.428.10">
    <property type="entry name" value="HIT-like"/>
    <property type="match status" value="1"/>
</dbReference>
<dbReference type="Proteomes" id="UP001596524">
    <property type="component" value="Unassembled WGS sequence"/>
</dbReference>
<dbReference type="Pfam" id="PF01230">
    <property type="entry name" value="HIT"/>
    <property type="match status" value="1"/>
</dbReference>
<dbReference type="EC" id="2.1.1.-" evidence="3"/>
<dbReference type="SUPFAM" id="SSF54197">
    <property type="entry name" value="HIT-like"/>
    <property type="match status" value="1"/>
</dbReference>
<proteinExistence type="predicted"/>
<gene>
    <name evidence="3" type="ORF">ACFQO6_14075</name>
</gene>
<dbReference type="GO" id="GO:0008168">
    <property type="term" value="F:methyltransferase activity"/>
    <property type="evidence" value="ECO:0007669"/>
    <property type="project" value="UniProtKB-KW"/>
</dbReference>
<feature type="domain" description="HIT" evidence="2">
    <location>
        <begin position="1"/>
        <end position="63"/>
    </location>
</feature>
<dbReference type="InterPro" id="IPR011146">
    <property type="entry name" value="HIT-like"/>
</dbReference>
<sequence length="95" mass="10703">MYAIPADVGHAVWDLTQRVAVAMRAAYACEGTSTRQHNEPAGNQDVWHLHVHVFPRFLGYRLYEQHRAARWVCADERAPFAAKLAGALGLGRTFR</sequence>
<organism evidence="3 4">
    <name type="scientific">Nocardioides astragali</name>
    <dbReference type="NCBI Taxonomy" id="1776736"/>
    <lineage>
        <taxon>Bacteria</taxon>
        <taxon>Bacillati</taxon>
        <taxon>Actinomycetota</taxon>
        <taxon>Actinomycetes</taxon>
        <taxon>Propionibacteriales</taxon>
        <taxon>Nocardioidaceae</taxon>
        <taxon>Nocardioides</taxon>
    </lineage>
</organism>
<keyword evidence="3" id="KW-0808">Transferase</keyword>
<evidence type="ECO:0000313" key="3">
    <source>
        <dbReference type="EMBL" id="MFC7361398.1"/>
    </source>
</evidence>
<dbReference type="RefSeq" id="WP_305122494.1">
    <property type="nucleotide sequence ID" value="NZ_JAFMZM010000004.1"/>
</dbReference>
<dbReference type="GO" id="GO:0032259">
    <property type="term" value="P:methylation"/>
    <property type="evidence" value="ECO:0007669"/>
    <property type="project" value="UniProtKB-KW"/>
</dbReference>
<evidence type="ECO:0000259" key="2">
    <source>
        <dbReference type="PROSITE" id="PS51084"/>
    </source>
</evidence>
<keyword evidence="3" id="KW-0489">Methyltransferase</keyword>
<reference evidence="4" key="1">
    <citation type="journal article" date="2019" name="Int. J. Syst. Evol. Microbiol.">
        <title>The Global Catalogue of Microorganisms (GCM) 10K type strain sequencing project: providing services to taxonomists for standard genome sequencing and annotation.</title>
        <authorList>
            <consortium name="The Broad Institute Genomics Platform"/>
            <consortium name="The Broad Institute Genome Sequencing Center for Infectious Disease"/>
            <person name="Wu L."/>
            <person name="Ma J."/>
        </authorList>
    </citation>
    <scope>NUCLEOTIDE SEQUENCE [LARGE SCALE GENOMIC DNA]</scope>
    <source>
        <strain evidence="4">FCH27</strain>
    </source>
</reference>
<evidence type="ECO:0000313" key="4">
    <source>
        <dbReference type="Proteomes" id="UP001596524"/>
    </source>
</evidence>
<name>A0ABW2N362_9ACTN</name>
<accession>A0ABW2N362</accession>
<feature type="short sequence motif" description="Histidine triad motif" evidence="1">
    <location>
        <begin position="48"/>
        <end position="52"/>
    </location>
</feature>